<feature type="domain" description="N-acetyltransferase" evidence="2">
    <location>
        <begin position="101"/>
        <end position="164"/>
    </location>
</feature>
<dbReference type="PROSITE" id="PS51186">
    <property type="entry name" value="GNAT"/>
    <property type="match status" value="1"/>
</dbReference>
<name>A0A6C0KBE5_9ZZZZ</name>
<sequence length="164" mass="19350">MKTRRKNRSRRNKTRKLRGGGNKSKKVKEIVKIFQQYPNIFPRGYFRFLTGTLDKHEKNGTLIYRNGVVLTYTKYKVSVNKYKFKIKPGDIKINQLVNKNQGNGKAKKVFKAFMKKHRKTNLILDVRSNNRKAIRFYRKNGFKKVDKTSFGKDMKGIVMVRKAD</sequence>
<evidence type="ECO:0000256" key="1">
    <source>
        <dbReference type="SAM" id="MobiDB-lite"/>
    </source>
</evidence>
<evidence type="ECO:0000313" key="3">
    <source>
        <dbReference type="EMBL" id="QHU14999.1"/>
    </source>
</evidence>
<feature type="region of interest" description="Disordered" evidence="1">
    <location>
        <begin position="1"/>
        <end position="24"/>
    </location>
</feature>
<accession>A0A6C0KBE5</accession>
<dbReference type="Gene3D" id="3.40.630.30">
    <property type="match status" value="1"/>
</dbReference>
<organism evidence="3">
    <name type="scientific">viral metagenome</name>
    <dbReference type="NCBI Taxonomy" id="1070528"/>
    <lineage>
        <taxon>unclassified sequences</taxon>
        <taxon>metagenomes</taxon>
        <taxon>organismal metagenomes</taxon>
    </lineage>
</organism>
<dbReference type="AlphaFoldDB" id="A0A6C0KBE5"/>
<proteinExistence type="predicted"/>
<reference evidence="3" key="1">
    <citation type="journal article" date="2020" name="Nature">
        <title>Giant virus diversity and host interactions through global metagenomics.</title>
        <authorList>
            <person name="Schulz F."/>
            <person name="Roux S."/>
            <person name="Paez-Espino D."/>
            <person name="Jungbluth S."/>
            <person name="Walsh D.A."/>
            <person name="Denef V.J."/>
            <person name="McMahon K.D."/>
            <person name="Konstantinidis K.T."/>
            <person name="Eloe-Fadrosh E.A."/>
            <person name="Kyrpides N.C."/>
            <person name="Woyke T."/>
        </authorList>
    </citation>
    <scope>NUCLEOTIDE SEQUENCE</scope>
    <source>
        <strain evidence="3">GVMAG-S-1102244-55</strain>
    </source>
</reference>
<dbReference type="Pfam" id="PF00583">
    <property type="entry name" value="Acetyltransf_1"/>
    <property type="match status" value="1"/>
</dbReference>
<dbReference type="GO" id="GO:0016747">
    <property type="term" value="F:acyltransferase activity, transferring groups other than amino-acyl groups"/>
    <property type="evidence" value="ECO:0007669"/>
    <property type="project" value="InterPro"/>
</dbReference>
<protein>
    <recommendedName>
        <fullName evidence="2">N-acetyltransferase domain-containing protein</fullName>
    </recommendedName>
</protein>
<dbReference type="EMBL" id="MN740848">
    <property type="protein sequence ID" value="QHU14999.1"/>
    <property type="molecule type" value="Genomic_DNA"/>
</dbReference>
<evidence type="ECO:0000259" key="2">
    <source>
        <dbReference type="PROSITE" id="PS51186"/>
    </source>
</evidence>
<dbReference type="InterPro" id="IPR016181">
    <property type="entry name" value="Acyl_CoA_acyltransferase"/>
</dbReference>
<dbReference type="InterPro" id="IPR000182">
    <property type="entry name" value="GNAT_dom"/>
</dbReference>
<dbReference type="SUPFAM" id="SSF55729">
    <property type="entry name" value="Acyl-CoA N-acyltransferases (Nat)"/>
    <property type="match status" value="1"/>
</dbReference>